<sequence>DRHGGRAGPARAHRALRPADGGGDRRLPRRGGLPPAAPVAPPLRRVHPRRGHRLRRPLPRLRHHGAGGRAVPLRRRPAPPSPGGAAVGRRGGARVGRVPALRRAGAAQAAGPAPGALRRGAVALRPRLERRRRGGDRRRRAPAAPRLRSSPPRLGRSPGHRRPV</sequence>
<feature type="compositionally biased region" description="Low complexity" evidence="1">
    <location>
        <begin position="142"/>
        <end position="157"/>
    </location>
</feature>
<name>A0A6J4PSE3_9ACTN</name>
<dbReference type="AlphaFoldDB" id="A0A6J4PSE3"/>
<protein>
    <submittedName>
        <fullName evidence="2">OrfL2</fullName>
    </submittedName>
</protein>
<feature type="compositionally biased region" description="Low complexity" evidence="1">
    <location>
        <begin position="95"/>
        <end position="125"/>
    </location>
</feature>
<evidence type="ECO:0000313" key="2">
    <source>
        <dbReference type="EMBL" id="CAA9424000.1"/>
    </source>
</evidence>
<evidence type="ECO:0000256" key="1">
    <source>
        <dbReference type="SAM" id="MobiDB-lite"/>
    </source>
</evidence>
<feature type="compositionally biased region" description="Basic residues" evidence="1">
    <location>
        <begin position="44"/>
        <end position="77"/>
    </location>
</feature>
<feature type="compositionally biased region" description="Basic residues" evidence="1">
    <location>
        <begin position="1"/>
        <end position="16"/>
    </location>
</feature>
<feature type="compositionally biased region" description="Gly residues" evidence="1">
    <location>
        <begin position="85"/>
        <end position="94"/>
    </location>
</feature>
<organism evidence="2">
    <name type="scientific">uncultured Quadrisphaera sp</name>
    <dbReference type="NCBI Taxonomy" id="904978"/>
    <lineage>
        <taxon>Bacteria</taxon>
        <taxon>Bacillati</taxon>
        <taxon>Actinomycetota</taxon>
        <taxon>Actinomycetes</taxon>
        <taxon>Kineosporiales</taxon>
        <taxon>Kineosporiaceae</taxon>
        <taxon>Quadrisphaera</taxon>
        <taxon>environmental samples</taxon>
    </lineage>
</organism>
<reference evidence="2" key="1">
    <citation type="submission" date="2020-02" db="EMBL/GenBank/DDBJ databases">
        <authorList>
            <person name="Meier V. D."/>
        </authorList>
    </citation>
    <scope>NUCLEOTIDE SEQUENCE</scope>
    <source>
        <strain evidence="2">AVDCRST_MAG35</strain>
    </source>
</reference>
<accession>A0A6J4PSE3</accession>
<feature type="non-terminal residue" evidence="2">
    <location>
        <position position="164"/>
    </location>
</feature>
<feature type="compositionally biased region" description="Basic residues" evidence="1">
    <location>
        <begin position="128"/>
        <end position="141"/>
    </location>
</feature>
<dbReference type="EMBL" id="CADCUY010000457">
    <property type="protein sequence ID" value="CAA9424000.1"/>
    <property type="molecule type" value="Genomic_DNA"/>
</dbReference>
<feature type="non-terminal residue" evidence="2">
    <location>
        <position position="1"/>
    </location>
</feature>
<proteinExistence type="predicted"/>
<feature type="region of interest" description="Disordered" evidence="1">
    <location>
        <begin position="1"/>
        <end position="164"/>
    </location>
</feature>
<gene>
    <name evidence="2" type="ORF">AVDCRST_MAG35-2175</name>
</gene>